<dbReference type="GO" id="GO:0032259">
    <property type="term" value="P:methylation"/>
    <property type="evidence" value="ECO:0007669"/>
    <property type="project" value="UniProtKB-KW"/>
</dbReference>
<dbReference type="PANTHER" id="PTHR12818:SF0">
    <property type="entry name" value="TRNA (ADENINE(37)-N6)-METHYLTRANSFERASE"/>
    <property type="match status" value="1"/>
</dbReference>
<comment type="caution">
    <text evidence="4">The sequence shown here is derived from an EMBL/GenBank/DDBJ whole genome shotgun (WGS) entry which is preliminary data.</text>
</comment>
<dbReference type="InterPro" id="IPR036413">
    <property type="entry name" value="YaeB-like_sf"/>
</dbReference>
<dbReference type="Proteomes" id="UP000244956">
    <property type="component" value="Unassembled WGS sequence"/>
</dbReference>
<dbReference type="NCBIfam" id="TIGR00104">
    <property type="entry name" value="tRNA_TsaA"/>
    <property type="match status" value="1"/>
</dbReference>
<evidence type="ECO:0000313" key="5">
    <source>
        <dbReference type="Proteomes" id="UP000244956"/>
    </source>
</evidence>
<protein>
    <submittedName>
        <fullName evidence="4">tRNA (N6-threonylcarbamoyladenosine(37)-N6)-methyltransferase TrmO</fullName>
    </submittedName>
</protein>
<keyword evidence="4" id="KW-0489">Methyltransferase</keyword>
<accession>A0A2U2BD25</accession>
<dbReference type="Pfam" id="PF01980">
    <property type="entry name" value="TrmO_N"/>
    <property type="match status" value="1"/>
</dbReference>
<dbReference type="RefSeq" id="WP_109262416.1">
    <property type="nucleotide sequence ID" value="NZ_QEWP01000001.1"/>
</dbReference>
<evidence type="ECO:0000313" key="4">
    <source>
        <dbReference type="EMBL" id="PWE00961.1"/>
    </source>
</evidence>
<dbReference type="InterPro" id="IPR040372">
    <property type="entry name" value="YaeB-like"/>
</dbReference>
<keyword evidence="1" id="KW-0949">S-adenosyl-L-methionine</keyword>
<dbReference type="PROSITE" id="PS51668">
    <property type="entry name" value="TSAA_2"/>
    <property type="match status" value="1"/>
</dbReference>
<keyword evidence="4" id="KW-0808">Transferase</keyword>
<dbReference type="Gene3D" id="2.40.30.70">
    <property type="entry name" value="YaeB-like"/>
    <property type="match status" value="1"/>
</dbReference>
<sequence length="168" mass="18976">MDAKDESKKEVRFSVIGTISTPHDTVRDMPIQPSGAGNTEGVAEILPNFIPGLRDLEGFSHIMLLYHLHKVEGYKLVVKPFMDDREHGVFSTRSPKRPSPVGISIVRLVKIEGGKVYFEGADMLDGTPLLDIKPFMRQFDNRPHAVSGWLDRKDDDLVERTRSDTRFV</sequence>
<dbReference type="CDD" id="cd09281">
    <property type="entry name" value="UPF0066"/>
    <property type="match status" value="1"/>
</dbReference>
<name>A0A2U2BD25_9BACT</name>
<proteinExistence type="inferred from homology"/>
<reference evidence="4 5" key="1">
    <citation type="submission" date="2018-05" db="EMBL/GenBank/DDBJ databases">
        <title>Marinilabilia rubrum sp. nov., isolated from saltern sediment.</title>
        <authorList>
            <person name="Zhang R."/>
        </authorList>
    </citation>
    <scope>NUCLEOTIDE SEQUENCE [LARGE SCALE GENOMIC DNA]</scope>
    <source>
        <strain evidence="4 5">WTE16</strain>
    </source>
</reference>
<evidence type="ECO:0000256" key="1">
    <source>
        <dbReference type="ARBA" id="ARBA00022691"/>
    </source>
</evidence>
<feature type="domain" description="TsaA-like" evidence="3">
    <location>
        <begin position="13"/>
        <end position="144"/>
    </location>
</feature>
<dbReference type="PANTHER" id="PTHR12818">
    <property type="entry name" value="TRNA (ADENINE(37)-N6)-METHYLTRANSFERASE"/>
    <property type="match status" value="1"/>
</dbReference>
<dbReference type="GO" id="GO:0008168">
    <property type="term" value="F:methyltransferase activity"/>
    <property type="evidence" value="ECO:0007669"/>
    <property type="project" value="UniProtKB-KW"/>
</dbReference>
<evidence type="ECO:0000259" key="3">
    <source>
        <dbReference type="PROSITE" id="PS51668"/>
    </source>
</evidence>
<gene>
    <name evidence="4" type="primary">tsaA</name>
    <name evidence="4" type="ORF">DDZ16_00265</name>
</gene>
<dbReference type="SUPFAM" id="SSF118196">
    <property type="entry name" value="YaeB-like"/>
    <property type="match status" value="1"/>
</dbReference>
<dbReference type="OrthoDB" id="9804309at2"/>
<comment type="similarity">
    <text evidence="2">Belongs to the tRNA methyltransferase O family.</text>
</comment>
<dbReference type="InterPro" id="IPR036414">
    <property type="entry name" value="YaeB_N_sf"/>
</dbReference>
<keyword evidence="5" id="KW-1185">Reference proteome</keyword>
<dbReference type="AlphaFoldDB" id="A0A2U2BD25"/>
<evidence type="ECO:0000256" key="2">
    <source>
        <dbReference type="ARBA" id="ARBA00033753"/>
    </source>
</evidence>
<organism evidence="4 5">
    <name type="scientific">Marinilabilia rubra</name>
    <dbReference type="NCBI Taxonomy" id="2162893"/>
    <lineage>
        <taxon>Bacteria</taxon>
        <taxon>Pseudomonadati</taxon>
        <taxon>Bacteroidota</taxon>
        <taxon>Bacteroidia</taxon>
        <taxon>Marinilabiliales</taxon>
        <taxon>Marinilabiliaceae</taxon>
        <taxon>Marinilabilia</taxon>
    </lineage>
</organism>
<dbReference type="InterPro" id="IPR023370">
    <property type="entry name" value="TrmO-like_N"/>
</dbReference>
<dbReference type="EMBL" id="QEWP01000001">
    <property type="protein sequence ID" value="PWE00961.1"/>
    <property type="molecule type" value="Genomic_DNA"/>
</dbReference>